<accession>A0A437N037</accession>
<dbReference type="OrthoDB" id="9771846at2"/>
<reference evidence="1 2" key="1">
    <citation type="submission" date="2019-01" db="EMBL/GenBank/DDBJ databases">
        <authorList>
            <person name="Chen W.-M."/>
        </authorList>
    </citation>
    <scope>NUCLEOTIDE SEQUENCE [LARGE SCALE GENOMIC DNA]</scope>
    <source>
        <strain evidence="1 2">FSY-9</strain>
    </source>
</reference>
<sequence length="514" mass="58032">MSHSISPEQIAALKASGQFDEAWYCERYPDVRASGMDPAEHYLWVGQKLGRKANRNSEPSSQSLSKLDCLGREGDGQNYISDRVDEVLTDDFRLKVGISGLFDEGFYVAEYGNDLLVSNDLLADMMHSYYVGNLRDPNQLFSVEHYQVVHKDVVNIHPFAHYILYGQSEGRAAFSPKKVNKFLEANSNRKISSVSDIVGHYQKITVFYWQDGNFFLSDVAKYVRRYLEDRGHTVVIGGEEPDRDPEVLNLIVAPHEFCACGPGQRWSDKDLERSAYVATEQWHTNWFALSLPYLKKTKVGVLDLNPSSASGLMAIGINAAFLPLLPLPDSCFDIPNAPLGQQVRKLKFVENFNYSDQISDRPYDLVFVAVLNDRRAEILSKIAPILSKYKVFLHCPKFTRPVKKGDPDVLDFQDFVQIARNSKLLLNIHQGESHYLEWQRMFLVGMMQGCVTLSEPNTPNPYMVPGVNFVEAETERLGETIDFLLGTESGLRIMREIAKNNAGVKAAILRGEAI</sequence>
<dbReference type="EMBL" id="SACO01000018">
    <property type="protein sequence ID" value="RVU03273.1"/>
    <property type="molecule type" value="Genomic_DNA"/>
</dbReference>
<protein>
    <submittedName>
        <fullName evidence="1">Uncharacterized protein</fullName>
    </submittedName>
</protein>
<proteinExistence type="predicted"/>
<gene>
    <name evidence="1" type="ORF">EOE18_16810</name>
</gene>
<dbReference type="Proteomes" id="UP000282837">
    <property type="component" value="Unassembled WGS sequence"/>
</dbReference>
<name>A0A437N037_9SPHN</name>
<evidence type="ECO:0000313" key="2">
    <source>
        <dbReference type="Proteomes" id="UP000282837"/>
    </source>
</evidence>
<dbReference type="RefSeq" id="WP_127711660.1">
    <property type="nucleotide sequence ID" value="NZ_SACO01000018.1"/>
</dbReference>
<comment type="caution">
    <text evidence="1">The sequence shown here is derived from an EMBL/GenBank/DDBJ whole genome shotgun (WGS) entry which is preliminary data.</text>
</comment>
<evidence type="ECO:0000313" key="1">
    <source>
        <dbReference type="EMBL" id="RVU03273.1"/>
    </source>
</evidence>
<organism evidence="1 2">
    <name type="scientific">Novosphingobium umbonatum</name>
    <dbReference type="NCBI Taxonomy" id="1908524"/>
    <lineage>
        <taxon>Bacteria</taxon>
        <taxon>Pseudomonadati</taxon>
        <taxon>Pseudomonadota</taxon>
        <taxon>Alphaproteobacteria</taxon>
        <taxon>Sphingomonadales</taxon>
        <taxon>Sphingomonadaceae</taxon>
        <taxon>Novosphingobium</taxon>
    </lineage>
</organism>
<keyword evidence="2" id="KW-1185">Reference proteome</keyword>
<dbReference type="AlphaFoldDB" id="A0A437N037"/>